<dbReference type="CTD" id="26586"/>
<dbReference type="GeneTree" id="ENSGT00530000063691"/>
<evidence type="ECO:0000313" key="9">
    <source>
        <dbReference type="Proteomes" id="UP000001646"/>
    </source>
</evidence>
<keyword evidence="9" id="KW-1185">Reference proteome</keyword>
<evidence type="ECO:0000256" key="1">
    <source>
        <dbReference type="ARBA" id="ARBA00004245"/>
    </source>
</evidence>
<feature type="region of interest" description="Disordered" evidence="6">
    <location>
        <begin position="407"/>
        <end position="490"/>
    </location>
</feature>
<comment type="subcellular location">
    <subcellularLocation>
        <location evidence="1">Cytoplasm</location>
        <location evidence="1">Cytoskeleton</location>
    </subcellularLocation>
</comment>
<proteinExistence type="inferred from homology"/>
<keyword evidence="4" id="KW-0597">Phosphoprotein</keyword>
<dbReference type="STRING" id="28377.ENSACAP00000016538"/>
<reference evidence="8 9" key="1">
    <citation type="submission" date="2009-12" db="EMBL/GenBank/DDBJ databases">
        <title>The Genome Sequence of Anolis carolinensis (Green Anole Lizard).</title>
        <authorList>
            <consortium name="The Genome Sequencing Platform"/>
            <person name="Di Palma F."/>
            <person name="Alfoldi J."/>
            <person name="Heiman D."/>
            <person name="Young S."/>
            <person name="Grabherr M."/>
            <person name="Johnson J."/>
            <person name="Lander E.S."/>
            <person name="Lindblad-Toh K."/>
        </authorList>
    </citation>
    <scope>NUCLEOTIDE SEQUENCE [LARGE SCALE GENOMIC DNA]</scope>
    <source>
        <strain evidence="8 9">JBL SC #1</strain>
    </source>
</reference>
<dbReference type="InterPro" id="IPR029197">
    <property type="entry name" value="CKAP2_C"/>
</dbReference>
<dbReference type="GO" id="GO:0007026">
    <property type="term" value="P:negative regulation of microtubule depolymerization"/>
    <property type="evidence" value="ECO:0000318"/>
    <property type="project" value="GO_Central"/>
</dbReference>
<feature type="domain" description="Cytoskeleton-associated protein 2 C-terminal" evidence="7">
    <location>
        <begin position="231"/>
        <end position="584"/>
    </location>
</feature>
<dbReference type="eggNOG" id="ENOG502RUSI">
    <property type="taxonomic scope" value="Eukaryota"/>
</dbReference>
<dbReference type="Ensembl" id="ENSACAT00000016864.4">
    <property type="protein sequence ID" value="ENSACAP00000016538.4"/>
    <property type="gene ID" value="ENSACAG00000016806.4"/>
</dbReference>
<dbReference type="GeneID" id="103279614"/>
<reference evidence="8" key="2">
    <citation type="submission" date="2025-08" db="UniProtKB">
        <authorList>
            <consortium name="Ensembl"/>
        </authorList>
    </citation>
    <scope>IDENTIFICATION</scope>
</reference>
<dbReference type="KEGG" id="acs:103279614"/>
<keyword evidence="5" id="KW-0206">Cytoskeleton</keyword>
<evidence type="ECO:0000313" key="8">
    <source>
        <dbReference type="Ensembl" id="ENSACAP00000016538.4"/>
    </source>
</evidence>
<dbReference type="RefSeq" id="XP_008113860.1">
    <property type="nucleotide sequence ID" value="XM_008115653.3"/>
</dbReference>
<feature type="region of interest" description="Disordered" evidence="6">
    <location>
        <begin position="108"/>
        <end position="133"/>
    </location>
</feature>
<organism evidence="8 9">
    <name type="scientific">Anolis carolinensis</name>
    <name type="common">Green anole</name>
    <name type="synonym">American chameleon</name>
    <dbReference type="NCBI Taxonomy" id="28377"/>
    <lineage>
        <taxon>Eukaryota</taxon>
        <taxon>Metazoa</taxon>
        <taxon>Chordata</taxon>
        <taxon>Craniata</taxon>
        <taxon>Vertebrata</taxon>
        <taxon>Euteleostomi</taxon>
        <taxon>Lepidosauria</taxon>
        <taxon>Squamata</taxon>
        <taxon>Bifurcata</taxon>
        <taxon>Unidentata</taxon>
        <taxon>Episquamata</taxon>
        <taxon>Toxicofera</taxon>
        <taxon>Iguania</taxon>
        <taxon>Dactyloidae</taxon>
        <taxon>Anolis</taxon>
    </lineage>
</organism>
<dbReference type="AlphaFoldDB" id="G1KT45"/>
<feature type="compositionally biased region" description="Polar residues" evidence="6">
    <location>
        <begin position="232"/>
        <end position="241"/>
    </location>
</feature>
<dbReference type="PANTHER" id="PTHR16076">
    <property type="entry name" value="CYTOSKELETON ASSOCIATED PROTEIN 2-RELATED"/>
    <property type="match status" value="1"/>
</dbReference>
<accession>G1KT45</accession>
<name>G1KT45_ANOCA</name>
<feature type="compositionally biased region" description="Polar residues" evidence="6">
    <location>
        <begin position="122"/>
        <end position="133"/>
    </location>
</feature>
<evidence type="ECO:0000256" key="5">
    <source>
        <dbReference type="ARBA" id="ARBA00023212"/>
    </source>
</evidence>
<feature type="compositionally biased region" description="Acidic residues" evidence="6">
    <location>
        <begin position="439"/>
        <end position="449"/>
    </location>
</feature>
<reference evidence="8" key="3">
    <citation type="submission" date="2025-09" db="UniProtKB">
        <authorList>
            <consortium name="Ensembl"/>
        </authorList>
    </citation>
    <scope>IDENTIFICATION</scope>
</reference>
<dbReference type="HOGENOM" id="CLU_026552_0_0_1"/>
<feature type="region of interest" description="Disordered" evidence="6">
    <location>
        <begin position="205"/>
        <end position="257"/>
    </location>
</feature>
<dbReference type="Bgee" id="ENSACAG00000016806">
    <property type="expression patterns" value="Expressed in hindlimb bud and 10 other cell types or tissues"/>
</dbReference>
<evidence type="ECO:0000256" key="2">
    <source>
        <dbReference type="ARBA" id="ARBA00009468"/>
    </source>
</evidence>
<sequence length="597" mass="65589">MEDKENAPGICILGENTASPKGLRSPNALKQIDTASSNSVFDFAENKIKGVSLSQAFLHKRNTKDTQLKTTTPNPGACLSEKRVPGSYRGKIVSSKINSFRNVPRNVGSRNSLAAPPKSVVRTGSTGNSKCTKDTQITSTVGASKAEAVTSVQTRPPVKVSVSQPKAILNPENQSARSTSAHKGGAQINFVRNWKPVLKSIPASANSSVHATKKPPVPKTVTGNLAGPASQARRTVSTSKSFVRRETLPATSSQMRRTQLAEWRMLKGIKKPSASISADTQPETETAEQMVKEPTKSFWAAIAEEDEQGLITDKANKTLAECLSLIEMGSPGTVHHTLETLILTIPDAKKLAKYWVCQMRLEQFHSTEKVLCIYENAVLAGAQPTEELRHVLVEVMKSTANLRKSDEELVREQITQNDEAKEGNLDKNTSENISKDDPANENEESSSEEDSQKATDACLKSEQEKNEQSSKPLLQEKDQSESHTDEILESKSDDKVGSYLIKYNLSTTPFLESAKKKLQCESNDSAIKDLKFLTPVRRSRRIHQKLSKLPDGLKEQSPCVSSLEQLEQWGDASTGFIYRPNSALKKVSINLQEQYKE</sequence>
<dbReference type="InParanoid" id="G1KT45"/>
<dbReference type="InterPro" id="IPR026165">
    <property type="entry name" value="CKAP2_fam"/>
</dbReference>
<evidence type="ECO:0000256" key="4">
    <source>
        <dbReference type="ARBA" id="ARBA00022553"/>
    </source>
</evidence>
<comment type="similarity">
    <text evidence="2">Belongs to the CKAP2 family.</text>
</comment>
<dbReference type="OrthoDB" id="9945093at2759"/>
<dbReference type="Proteomes" id="UP000001646">
    <property type="component" value="Chromosome 1"/>
</dbReference>
<evidence type="ECO:0000256" key="6">
    <source>
        <dbReference type="SAM" id="MobiDB-lite"/>
    </source>
</evidence>
<feature type="compositionally biased region" description="Basic and acidic residues" evidence="6">
    <location>
        <begin position="459"/>
        <end position="490"/>
    </location>
</feature>
<feature type="region of interest" description="Disordered" evidence="6">
    <location>
        <begin position="1"/>
        <end position="25"/>
    </location>
</feature>
<feature type="compositionally biased region" description="Basic and acidic residues" evidence="6">
    <location>
        <begin position="418"/>
        <end position="438"/>
    </location>
</feature>
<dbReference type="Pfam" id="PF15297">
    <property type="entry name" value="CKAP2_C"/>
    <property type="match status" value="1"/>
</dbReference>
<dbReference type="PANTHER" id="PTHR16076:SF8">
    <property type="entry name" value="CYTOSKELETON-ASSOCIATED PROTEIN 2"/>
    <property type="match status" value="1"/>
</dbReference>
<dbReference type="GO" id="GO:0015630">
    <property type="term" value="C:microtubule cytoskeleton"/>
    <property type="evidence" value="ECO:0000318"/>
    <property type="project" value="GO_Central"/>
</dbReference>
<gene>
    <name evidence="8" type="primary">ckap2</name>
</gene>
<keyword evidence="3" id="KW-0963">Cytoplasm</keyword>
<evidence type="ECO:0000256" key="3">
    <source>
        <dbReference type="ARBA" id="ARBA00022490"/>
    </source>
</evidence>
<evidence type="ECO:0000259" key="7">
    <source>
        <dbReference type="Pfam" id="PF15297"/>
    </source>
</evidence>
<protein>
    <recommendedName>
        <fullName evidence="7">Cytoskeleton-associated protein 2 C-terminal domain-containing protein</fullName>
    </recommendedName>
</protein>